<dbReference type="Gene3D" id="1.25.10.10">
    <property type="entry name" value="Leucine-rich Repeat Variant"/>
    <property type="match status" value="2"/>
</dbReference>
<dbReference type="Proteomes" id="UP000054560">
    <property type="component" value="Unassembled WGS sequence"/>
</dbReference>
<name>A0A0L0F856_9EUKA</name>
<dbReference type="GO" id="GO:0005634">
    <property type="term" value="C:nucleus"/>
    <property type="evidence" value="ECO:0007669"/>
    <property type="project" value="UniProtKB-SubCell"/>
</dbReference>
<dbReference type="InterPro" id="IPR016024">
    <property type="entry name" value="ARM-type_fold"/>
</dbReference>
<dbReference type="PANTHER" id="PTHR15651:SF7">
    <property type="entry name" value="ARMADILLO REPEAT-CONTAINING PROTEIN 8"/>
    <property type="match status" value="1"/>
</dbReference>
<dbReference type="InterPro" id="IPR038739">
    <property type="entry name" value="ARMC8/Vid28"/>
</dbReference>
<dbReference type="EMBL" id="KQ246337">
    <property type="protein sequence ID" value="KNC72905.1"/>
    <property type="molecule type" value="Genomic_DNA"/>
</dbReference>
<evidence type="ECO:0000256" key="6">
    <source>
        <dbReference type="SAM" id="MobiDB-lite"/>
    </source>
</evidence>
<dbReference type="AlphaFoldDB" id="A0A0L0F856"/>
<sequence>MAISEDLNLSALQADADPEYRFYTLRCLKNDLIGSDQKKVQYIPAIPQLLSVLRYTEDKPECYVQAITALGSFAYGNETTRDALVDVCRDVVNVLMFMLKHDDYRVVEAAARTLKILYWSGIPRQSSEQSYTGVISGKLTNTGTDPQYKSNHSSLGPNKKRSDNSPSAADSNDTLMDSDTLELLIRLTSHPYGSIAESAAVILSKCCNTMKEQEAVAAAGGLDGLVCLLDSKSPKTVDAALEALAAITHNRFLLCQRLLRASKGIDKKLMRLLREDRNSLRLLSATCLVNLDRMNTVPQV</sequence>
<proteinExistence type="predicted"/>
<accession>A0A0L0F856</accession>
<evidence type="ECO:0008006" key="9">
    <source>
        <dbReference type="Google" id="ProtNLM"/>
    </source>
</evidence>
<evidence type="ECO:0000313" key="8">
    <source>
        <dbReference type="Proteomes" id="UP000054560"/>
    </source>
</evidence>
<evidence type="ECO:0000256" key="5">
    <source>
        <dbReference type="ARBA" id="ARBA00023242"/>
    </source>
</evidence>
<keyword evidence="3" id="KW-0963">Cytoplasm</keyword>
<reference evidence="7 8" key="1">
    <citation type="submission" date="2011-02" db="EMBL/GenBank/DDBJ databases">
        <title>The Genome Sequence of Sphaeroforma arctica JP610.</title>
        <authorList>
            <consortium name="The Broad Institute Genome Sequencing Platform"/>
            <person name="Russ C."/>
            <person name="Cuomo C."/>
            <person name="Young S.K."/>
            <person name="Zeng Q."/>
            <person name="Gargeya S."/>
            <person name="Alvarado L."/>
            <person name="Berlin A."/>
            <person name="Chapman S.B."/>
            <person name="Chen Z."/>
            <person name="Freedman E."/>
            <person name="Gellesch M."/>
            <person name="Goldberg J."/>
            <person name="Griggs A."/>
            <person name="Gujja S."/>
            <person name="Heilman E."/>
            <person name="Heiman D."/>
            <person name="Howarth C."/>
            <person name="Mehta T."/>
            <person name="Neiman D."/>
            <person name="Pearson M."/>
            <person name="Roberts A."/>
            <person name="Saif S."/>
            <person name="Shea T."/>
            <person name="Shenoy N."/>
            <person name="Sisk P."/>
            <person name="Stolte C."/>
            <person name="Sykes S."/>
            <person name="White J."/>
            <person name="Yandava C."/>
            <person name="Burger G."/>
            <person name="Gray M.W."/>
            <person name="Holland P.W.H."/>
            <person name="King N."/>
            <person name="Lang F.B.F."/>
            <person name="Roger A.J."/>
            <person name="Ruiz-Trillo I."/>
            <person name="Haas B."/>
            <person name="Nusbaum C."/>
            <person name="Birren B."/>
        </authorList>
    </citation>
    <scope>NUCLEOTIDE SEQUENCE [LARGE SCALE GENOMIC DNA]</scope>
    <source>
        <strain evidence="7 8">JP610</strain>
    </source>
</reference>
<feature type="region of interest" description="Disordered" evidence="6">
    <location>
        <begin position="142"/>
        <end position="174"/>
    </location>
</feature>
<keyword evidence="4" id="KW-0677">Repeat</keyword>
<dbReference type="RefSeq" id="XP_014146807.1">
    <property type="nucleotide sequence ID" value="XM_014291332.1"/>
</dbReference>
<dbReference type="STRING" id="667725.A0A0L0F856"/>
<evidence type="ECO:0000313" key="7">
    <source>
        <dbReference type="EMBL" id="KNC72905.1"/>
    </source>
</evidence>
<dbReference type="SUPFAM" id="SSF48371">
    <property type="entry name" value="ARM repeat"/>
    <property type="match status" value="1"/>
</dbReference>
<organism evidence="7 8">
    <name type="scientific">Sphaeroforma arctica JP610</name>
    <dbReference type="NCBI Taxonomy" id="667725"/>
    <lineage>
        <taxon>Eukaryota</taxon>
        <taxon>Ichthyosporea</taxon>
        <taxon>Ichthyophonida</taxon>
        <taxon>Sphaeroforma</taxon>
    </lineage>
</organism>
<dbReference type="GO" id="GO:0005737">
    <property type="term" value="C:cytoplasm"/>
    <property type="evidence" value="ECO:0007669"/>
    <property type="project" value="UniProtKB-SubCell"/>
</dbReference>
<dbReference type="GeneID" id="25915038"/>
<dbReference type="OrthoDB" id="5559898at2759"/>
<evidence type="ECO:0000256" key="2">
    <source>
        <dbReference type="ARBA" id="ARBA00004496"/>
    </source>
</evidence>
<feature type="compositionally biased region" description="Low complexity" evidence="6">
    <location>
        <begin position="164"/>
        <end position="173"/>
    </location>
</feature>
<dbReference type="GO" id="GO:0034657">
    <property type="term" value="C:GID complex"/>
    <property type="evidence" value="ECO:0007669"/>
    <property type="project" value="TreeGrafter"/>
</dbReference>
<gene>
    <name evidence="7" type="ORF">SARC_14534</name>
</gene>
<feature type="non-terminal residue" evidence="7">
    <location>
        <position position="300"/>
    </location>
</feature>
<keyword evidence="8" id="KW-1185">Reference proteome</keyword>
<dbReference type="InterPro" id="IPR011989">
    <property type="entry name" value="ARM-like"/>
</dbReference>
<comment type="subcellular location">
    <subcellularLocation>
        <location evidence="2">Cytoplasm</location>
    </subcellularLocation>
    <subcellularLocation>
        <location evidence="1">Nucleus</location>
    </subcellularLocation>
</comment>
<evidence type="ECO:0000256" key="3">
    <source>
        <dbReference type="ARBA" id="ARBA00022490"/>
    </source>
</evidence>
<evidence type="ECO:0000256" key="4">
    <source>
        <dbReference type="ARBA" id="ARBA00022737"/>
    </source>
</evidence>
<keyword evidence="5" id="KW-0539">Nucleus</keyword>
<evidence type="ECO:0000256" key="1">
    <source>
        <dbReference type="ARBA" id="ARBA00004123"/>
    </source>
</evidence>
<protein>
    <recommendedName>
        <fullName evidence="9">Condensin complex subunit 1 C-terminal domain-containing protein</fullName>
    </recommendedName>
</protein>
<dbReference type="PANTHER" id="PTHR15651">
    <property type="entry name" value="ARMADILLO REPEAT-CONTAINING PROTEIN 8"/>
    <property type="match status" value="1"/>
</dbReference>
<feature type="compositionally biased region" description="Polar residues" evidence="6">
    <location>
        <begin position="142"/>
        <end position="156"/>
    </location>
</feature>
<dbReference type="eggNOG" id="KOG1293">
    <property type="taxonomic scope" value="Eukaryota"/>
</dbReference>
<dbReference type="GO" id="GO:0043161">
    <property type="term" value="P:proteasome-mediated ubiquitin-dependent protein catabolic process"/>
    <property type="evidence" value="ECO:0007669"/>
    <property type="project" value="TreeGrafter"/>
</dbReference>